<organism evidence="2">
    <name type="scientific">freshwater metagenome</name>
    <dbReference type="NCBI Taxonomy" id="449393"/>
    <lineage>
        <taxon>unclassified sequences</taxon>
        <taxon>metagenomes</taxon>
        <taxon>ecological metagenomes</taxon>
    </lineage>
</organism>
<dbReference type="EMBL" id="CAFBPU010000099">
    <property type="protein sequence ID" value="CAB5041312.1"/>
    <property type="molecule type" value="Genomic_DNA"/>
</dbReference>
<dbReference type="InterPro" id="IPR011008">
    <property type="entry name" value="Dimeric_a/b-barrel"/>
</dbReference>
<dbReference type="AlphaFoldDB" id="A0A6J7SKD8"/>
<evidence type="ECO:0000259" key="1">
    <source>
        <dbReference type="Pfam" id="PF02426"/>
    </source>
</evidence>
<sequence>MKAFMVVATFKPGTNMADVMAVVPEEQARIRELQAEGRINALYLATAARQTVFLESFGDDIDDVVAMVNTLPMAVWWDLDVFPLNPPAHVAEAS</sequence>
<dbReference type="Gene3D" id="3.30.70.1060">
    <property type="entry name" value="Dimeric alpha+beta barrel"/>
    <property type="match status" value="1"/>
</dbReference>
<reference evidence="2" key="1">
    <citation type="submission" date="2020-05" db="EMBL/GenBank/DDBJ databases">
        <authorList>
            <person name="Chiriac C."/>
            <person name="Salcher M."/>
            <person name="Ghai R."/>
            <person name="Kavagutti S V."/>
        </authorList>
    </citation>
    <scope>NUCLEOTIDE SEQUENCE</scope>
</reference>
<accession>A0A6J7SKD8</accession>
<protein>
    <submittedName>
        <fullName evidence="2">Unannotated protein</fullName>
    </submittedName>
</protein>
<name>A0A6J7SKD8_9ZZZZ</name>
<dbReference type="SUPFAM" id="SSF54909">
    <property type="entry name" value="Dimeric alpha+beta barrel"/>
    <property type="match status" value="1"/>
</dbReference>
<evidence type="ECO:0000313" key="2">
    <source>
        <dbReference type="EMBL" id="CAB5041312.1"/>
    </source>
</evidence>
<gene>
    <name evidence="2" type="ORF">UFOPK4150_02481</name>
</gene>
<dbReference type="Pfam" id="PF02426">
    <property type="entry name" value="MIase"/>
    <property type="match status" value="1"/>
</dbReference>
<feature type="domain" description="Muconolactone isomerase" evidence="1">
    <location>
        <begin position="8"/>
        <end position="86"/>
    </location>
</feature>
<proteinExistence type="predicted"/>
<dbReference type="InterPro" id="IPR026029">
    <property type="entry name" value="MLI_dom"/>
</dbReference>